<dbReference type="EMBL" id="SMDN01000005">
    <property type="protein sequence ID" value="TQC51576.1"/>
    <property type="molecule type" value="Genomic_DNA"/>
</dbReference>
<name>A0A507SKV5_9BACT</name>
<keyword evidence="3" id="KW-1185">Reference proteome</keyword>
<evidence type="ECO:0000313" key="2">
    <source>
        <dbReference type="EMBL" id="TQC51576.1"/>
    </source>
</evidence>
<feature type="transmembrane region" description="Helical" evidence="1">
    <location>
        <begin position="34"/>
        <end position="55"/>
    </location>
</feature>
<reference evidence="2 3" key="1">
    <citation type="submission" date="2019-03" db="EMBL/GenBank/DDBJ databases">
        <title>Characterization of a novel Mycoplasma cynos real-time PCR assay.</title>
        <authorList>
            <person name="Tallmadge R.L."/>
            <person name="Mitchell P.K."/>
            <person name="Goodman L."/>
        </authorList>
    </citation>
    <scope>NUCLEOTIDE SEQUENCE [LARGE SCALE GENOMIC DNA]</scope>
    <source>
        <strain evidence="2 3">1642</strain>
    </source>
</reference>
<evidence type="ECO:0000313" key="3">
    <source>
        <dbReference type="Proteomes" id="UP000320801"/>
    </source>
</evidence>
<keyword evidence="1" id="KW-0812">Transmembrane</keyword>
<proteinExistence type="predicted"/>
<organism evidence="2 3">
    <name type="scientific">Mycoplasmopsis mucosicanis</name>
    <dbReference type="NCBI Taxonomy" id="458208"/>
    <lineage>
        <taxon>Bacteria</taxon>
        <taxon>Bacillati</taxon>
        <taxon>Mycoplasmatota</taxon>
        <taxon>Mycoplasmoidales</taxon>
        <taxon>Metamycoplasmataceae</taxon>
        <taxon>Mycoplasmopsis</taxon>
    </lineage>
</organism>
<dbReference type="Proteomes" id="UP000320801">
    <property type="component" value="Unassembled WGS sequence"/>
</dbReference>
<sequence>MISAWVLLLYVVGCIIYFKDDFVRLYINNKDFEFLVICTLLLCIIIILSSIPIIVRQAKIIISLKKVWKITATKYNQTLDFSSYKKDVDFVNSITQNKILKICISLPKKHSFNEHSNPGWIKMNDEWVTLALRTLSFKKYEIVLYLFLFASFNQTNSISNQALSFDEKALIWVNRKEIFERIMSELILKSRLIKY</sequence>
<gene>
    <name evidence="2" type="ORF">E1I18_01565</name>
</gene>
<accession>A0A507SKV5</accession>
<comment type="caution">
    <text evidence="2">The sequence shown here is derived from an EMBL/GenBank/DDBJ whole genome shotgun (WGS) entry which is preliminary data.</text>
</comment>
<keyword evidence="1" id="KW-0472">Membrane</keyword>
<evidence type="ECO:0000256" key="1">
    <source>
        <dbReference type="SAM" id="Phobius"/>
    </source>
</evidence>
<dbReference type="AlphaFoldDB" id="A0A507SKV5"/>
<keyword evidence="1" id="KW-1133">Transmembrane helix</keyword>
<protein>
    <submittedName>
        <fullName evidence="2">Uncharacterized protein</fullName>
    </submittedName>
</protein>
<dbReference type="RefSeq" id="WP_141483850.1">
    <property type="nucleotide sequence ID" value="NZ_SMDN01000005.1"/>
</dbReference>